<evidence type="ECO:0000313" key="2">
    <source>
        <dbReference type="EMBL" id="CAF0943668.1"/>
    </source>
</evidence>
<gene>
    <name evidence="2" type="ORF">GPM918_LOCUS10849</name>
    <name evidence="3" type="ORF">SRO942_LOCUS10850</name>
</gene>
<dbReference type="Pfam" id="PF26215">
    <property type="entry name" value="HTH_animal"/>
    <property type="match status" value="1"/>
</dbReference>
<evidence type="ECO:0000313" key="4">
    <source>
        <dbReference type="Proteomes" id="UP000663829"/>
    </source>
</evidence>
<dbReference type="OrthoDB" id="10018421at2759"/>
<comment type="caution">
    <text evidence="2">The sequence shown here is derived from an EMBL/GenBank/DDBJ whole genome shotgun (WGS) entry which is preliminary data.</text>
</comment>
<keyword evidence="4" id="KW-1185">Reference proteome</keyword>
<sequence length="225" mass="26144">MQESELKDYVEILNTITETIRFTYEYEKNSKINFLDTTVKRVKSNGQMTLSVRWFRKPTAADHLLNYESSHSKSIKSNITKNMTTRILQATKDGSEQKEDLEILKQMLLNSKYPVKQVEKLVQEACQSGNGNSNSLKKTDDFKFSLSLPYVPGIEVLKRRLEKLKVKLYFSYPSKLQSHFNRNLKTPSRAVIYQIQCDCNPSRIYSGETKVDFEKRVGVYIYIAL</sequence>
<dbReference type="EMBL" id="CAJOBC010002180">
    <property type="protein sequence ID" value="CAF3719942.1"/>
    <property type="molecule type" value="Genomic_DNA"/>
</dbReference>
<feature type="domain" description="Helix-turn-helix" evidence="1">
    <location>
        <begin position="64"/>
        <end position="120"/>
    </location>
</feature>
<evidence type="ECO:0000259" key="1">
    <source>
        <dbReference type="Pfam" id="PF26215"/>
    </source>
</evidence>
<accession>A0A814CPP3</accession>
<dbReference type="Proteomes" id="UP000663829">
    <property type="component" value="Unassembled WGS sequence"/>
</dbReference>
<name>A0A814CPP3_9BILA</name>
<proteinExistence type="predicted"/>
<dbReference type="InterPro" id="IPR058912">
    <property type="entry name" value="HTH_animal"/>
</dbReference>
<dbReference type="PANTHER" id="PTHR21301">
    <property type="entry name" value="REVERSE TRANSCRIPTASE"/>
    <property type="match status" value="1"/>
</dbReference>
<dbReference type="PANTHER" id="PTHR21301:SF10">
    <property type="entry name" value="REVERSE TRANSCRIPTASE DOMAIN-CONTAINING PROTEIN"/>
    <property type="match status" value="1"/>
</dbReference>
<organism evidence="2 4">
    <name type="scientific">Didymodactylos carnosus</name>
    <dbReference type="NCBI Taxonomy" id="1234261"/>
    <lineage>
        <taxon>Eukaryota</taxon>
        <taxon>Metazoa</taxon>
        <taxon>Spiralia</taxon>
        <taxon>Gnathifera</taxon>
        <taxon>Rotifera</taxon>
        <taxon>Eurotatoria</taxon>
        <taxon>Bdelloidea</taxon>
        <taxon>Philodinida</taxon>
        <taxon>Philodinidae</taxon>
        <taxon>Didymodactylos</taxon>
    </lineage>
</organism>
<dbReference type="EMBL" id="CAJNOQ010002180">
    <property type="protein sequence ID" value="CAF0943668.1"/>
    <property type="molecule type" value="Genomic_DNA"/>
</dbReference>
<protein>
    <recommendedName>
        <fullName evidence="1">Helix-turn-helix domain-containing protein</fullName>
    </recommendedName>
</protein>
<dbReference type="Proteomes" id="UP000681722">
    <property type="component" value="Unassembled WGS sequence"/>
</dbReference>
<evidence type="ECO:0000313" key="3">
    <source>
        <dbReference type="EMBL" id="CAF3719942.1"/>
    </source>
</evidence>
<dbReference type="AlphaFoldDB" id="A0A814CPP3"/>
<reference evidence="2" key="1">
    <citation type="submission" date="2021-02" db="EMBL/GenBank/DDBJ databases">
        <authorList>
            <person name="Nowell W R."/>
        </authorList>
    </citation>
    <scope>NUCLEOTIDE SEQUENCE</scope>
</reference>